<name>A0A6I6HPE5_VARPD</name>
<dbReference type="AlphaFoldDB" id="A0A6I6HPE5"/>
<dbReference type="EMBL" id="CP046622">
    <property type="protein sequence ID" value="QGW84779.1"/>
    <property type="molecule type" value="Genomic_DNA"/>
</dbReference>
<reference evidence="2 3" key="1">
    <citation type="submission" date="2019-12" db="EMBL/GenBank/DDBJ databases">
        <title>Hybrid Genome Assemblies of two High G+C Isolates from Undergraduate Microbiology Courses.</title>
        <authorList>
            <person name="Ne Ville C.J."/>
            <person name="Enright D."/>
            <person name="Hernandez I."/>
            <person name="Dodsworth J."/>
            <person name="Orwin P.M."/>
        </authorList>
    </citation>
    <scope>NUCLEOTIDE SEQUENCE [LARGE SCALE GENOMIC DNA]</scope>
    <source>
        <strain evidence="2 3">CSUSB</strain>
    </source>
</reference>
<evidence type="ECO:0000313" key="2">
    <source>
        <dbReference type="EMBL" id="QGW84779.1"/>
    </source>
</evidence>
<evidence type="ECO:0000313" key="3">
    <source>
        <dbReference type="Proteomes" id="UP000425817"/>
    </source>
</evidence>
<evidence type="ECO:0000256" key="1">
    <source>
        <dbReference type="SAM" id="Phobius"/>
    </source>
</evidence>
<dbReference type="Proteomes" id="UP000425817">
    <property type="component" value="Chromosome"/>
</dbReference>
<dbReference type="RefSeq" id="WP_157616480.1">
    <property type="nucleotide sequence ID" value="NZ_CP046622.1"/>
</dbReference>
<gene>
    <name evidence="2" type="ORF">GOQ09_25800</name>
</gene>
<organism evidence="2 3">
    <name type="scientific">Variovorax paradoxus</name>
    <dbReference type="NCBI Taxonomy" id="34073"/>
    <lineage>
        <taxon>Bacteria</taxon>
        <taxon>Pseudomonadati</taxon>
        <taxon>Pseudomonadota</taxon>
        <taxon>Betaproteobacteria</taxon>
        <taxon>Burkholderiales</taxon>
        <taxon>Comamonadaceae</taxon>
        <taxon>Variovorax</taxon>
    </lineage>
</organism>
<proteinExistence type="predicted"/>
<feature type="transmembrane region" description="Helical" evidence="1">
    <location>
        <begin position="12"/>
        <end position="30"/>
    </location>
</feature>
<protein>
    <submittedName>
        <fullName evidence="2">Uncharacterized protein</fullName>
    </submittedName>
</protein>
<keyword evidence="1" id="KW-0472">Membrane</keyword>
<accession>A0A6I6HPE5</accession>
<keyword evidence="1" id="KW-1133">Transmembrane helix</keyword>
<keyword evidence="1" id="KW-0812">Transmembrane</keyword>
<dbReference type="OrthoDB" id="9825672at2"/>
<sequence length="171" mass="19526">MKLSLNARDSLYWLSGLLVLFAIFVAMAGLGKMPPSLDRLAIHEIQPTKVLREYVHNKRTGYSTDVRYMLAGLDDQKREVFFGFPSEPQVLERLHKITMDTTVPVHVKLWVEKSDFATVMQLQQGDRVIWSLAEATADRWQSAKERFLQSGLVLLASAALFLFTRKVQVTE</sequence>